<accession>A0A501QJI4</accession>
<evidence type="ECO:0000259" key="4">
    <source>
        <dbReference type="Pfam" id="PF23759"/>
    </source>
</evidence>
<dbReference type="Pfam" id="PF18962">
    <property type="entry name" value="Por_Secre_tail"/>
    <property type="match status" value="1"/>
</dbReference>
<organism evidence="5 6">
    <name type="scientific">Flavobacterium microcysteis</name>
    <dbReference type="NCBI Taxonomy" id="2596891"/>
    <lineage>
        <taxon>Bacteria</taxon>
        <taxon>Pseudomonadati</taxon>
        <taxon>Bacteroidota</taxon>
        <taxon>Flavobacteriia</taxon>
        <taxon>Flavobacteriales</taxon>
        <taxon>Flavobacteriaceae</taxon>
        <taxon>Flavobacterium</taxon>
    </lineage>
</organism>
<dbReference type="InterPro" id="IPR056600">
    <property type="entry name" value="GBD_T9SS_assoc"/>
</dbReference>
<evidence type="ECO:0000313" key="6">
    <source>
        <dbReference type="Proteomes" id="UP000319175"/>
    </source>
</evidence>
<evidence type="ECO:0000256" key="1">
    <source>
        <dbReference type="ARBA" id="ARBA00022729"/>
    </source>
</evidence>
<sequence length="776" mass="83122">MKKCYLLLAFLGWQANSYSQTLNQPANWPNSSWTITGNYNSDTEAFESDPRTASSFAYNDRFSGNPHEDNIAAESPVINLSAAFANGETLLELTVPYGYRSKPNDVLRLEYWDPVSSTWISWGENIPANANTSFVVSNFCSLPKTTYISETLNIASFNPAQLAGFRYRLFYDDDPAGTAWSYGFCFDSPTLRSWSCGAPTRLTVTGVGSSPITWDAAPGIAGFEYVLNTTSADPVGAGTPTLSNIFLPSGLSLPPSTKHFFHVRSVCSTSQSPWRTVSFFTSPVNDNCSEAIALTVNPTAACTLKTAGTLESATNSDEPHAGSGSPDDDVWYTFVATGATHRIELTNITGNGTEFVVHEVLEGTCGGGLLSVHISDPSLNPTSSSLRGLVIGRTYFIRVFTYGSDANTQTDFDICITTPPPPPANDNCAGAYVLTVNPNATCTAVTAGTLLSATDSGEGNPEIGTPNDDVWFKFTATQTAHRVSLRNINGMPRELVVEILSGSCGNLTSMRINTSLTNTVFGLTIGTTYYVRVFSESPDTGATTTFNVCLSTPPTGAICEKPIVISGLPYTTNDNTINYGDDYDFHQGGDSGCEGTNNHYLGGDESVYAYTPTTNQSINIQIPGAPGWTAILVYPSCSAIGTGAIACAAGDFLNGNREINGLAVTAGTTYYIILSTQPAPQSFAYTLNITENSLGTQPFDDTHFKAYPNPVKNILSLSYQEDMSEAVVFNLLGQQVLFKKINASESQIDMSGLLSGTYLVKVHAGDQVKTLKVVKQ</sequence>
<dbReference type="Proteomes" id="UP000319175">
    <property type="component" value="Unassembled WGS sequence"/>
</dbReference>
<dbReference type="NCBIfam" id="TIGR04183">
    <property type="entry name" value="Por_Secre_tail"/>
    <property type="match status" value="1"/>
</dbReference>
<keyword evidence="1 2" id="KW-0732">Signal</keyword>
<gene>
    <name evidence="5" type="ORF">FJA49_02565</name>
</gene>
<comment type="caution">
    <text evidence="5">The sequence shown here is derived from an EMBL/GenBank/DDBJ whole genome shotgun (WGS) entry which is preliminary data.</text>
</comment>
<evidence type="ECO:0000313" key="5">
    <source>
        <dbReference type="EMBL" id="TPD72261.1"/>
    </source>
</evidence>
<dbReference type="AlphaFoldDB" id="A0A501QJI4"/>
<feature type="signal peptide" evidence="2">
    <location>
        <begin position="1"/>
        <end position="19"/>
    </location>
</feature>
<dbReference type="InterPro" id="IPR026444">
    <property type="entry name" value="Secre_tail"/>
</dbReference>
<dbReference type="Pfam" id="PF23759">
    <property type="entry name" value="GBD_T9SS_assoc"/>
    <property type="match status" value="2"/>
</dbReference>
<reference evidence="5 6" key="2">
    <citation type="submission" date="2019-06" db="EMBL/GenBank/DDBJ databases">
        <authorList>
            <person name="Seo Y."/>
        </authorList>
    </citation>
    <scope>NUCLEOTIDE SEQUENCE [LARGE SCALE GENOMIC DNA]</scope>
    <source>
        <strain evidence="5 6">MaA-Y11</strain>
    </source>
</reference>
<dbReference type="RefSeq" id="WP_139998527.1">
    <property type="nucleotide sequence ID" value="NZ_VFJE01000049.1"/>
</dbReference>
<keyword evidence="6" id="KW-1185">Reference proteome</keyword>
<reference evidence="5 6" key="1">
    <citation type="submission" date="2019-06" db="EMBL/GenBank/DDBJ databases">
        <title>Flavobacterium sp. MaA-Y11 from geoumgang.</title>
        <authorList>
            <person name="Jeong S."/>
        </authorList>
    </citation>
    <scope>NUCLEOTIDE SEQUENCE [LARGE SCALE GENOMIC DNA]</scope>
    <source>
        <strain evidence="5 6">MaA-Y11</strain>
    </source>
</reference>
<feature type="domain" description="T9SS-like galactose binding" evidence="4">
    <location>
        <begin position="424"/>
        <end position="547"/>
    </location>
</feature>
<dbReference type="EMBL" id="VFJE01000049">
    <property type="protein sequence ID" value="TPD72261.1"/>
    <property type="molecule type" value="Genomic_DNA"/>
</dbReference>
<feature type="domain" description="T9SS-like galactose binding" evidence="4">
    <location>
        <begin position="285"/>
        <end position="413"/>
    </location>
</feature>
<feature type="chain" id="PRO_5021378271" evidence="2">
    <location>
        <begin position="20"/>
        <end position="776"/>
    </location>
</feature>
<evidence type="ECO:0000256" key="2">
    <source>
        <dbReference type="SAM" id="SignalP"/>
    </source>
</evidence>
<dbReference type="OrthoDB" id="1113525at2"/>
<name>A0A501QJI4_9FLAO</name>
<proteinExistence type="predicted"/>
<feature type="domain" description="Secretion system C-terminal sorting" evidence="3">
    <location>
        <begin position="707"/>
        <end position="773"/>
    </location>
</feature>
<evidence type="ECO:0000259" key="3">
    <source>
        <dbReference type="Pfam" id="PF18962"/>
    </source>
</evidence>
<protein>
    <submittedName>
        <fullName evidence="5">T9SS type A sorting domain-containing protein</fullName>
    </submittedName>
</protein>